<dbReference type="Pfam" id="PF13678">
    <property type="entry name" value="Peptidase_M85"/>
    <property type="match status" value="1"/>
</dbReference>
<dbReference type="EMBL" id="AAIBIC010000007">
    <property type="protein sequence ID" value="ECC3913901.1"/>
    <property type="molecule type" value="Genomic_DNA"/>
</dbReference>
<evidence type="ECO:0000313" key="10">
    <source>
        <dbReference type="EMBL" id="HAB2327537.1"/>
    </source>
</evidence>
<dbReference type="EMBL" id="DAAHAQ010000204">
    <property type="protein sequence ID" value="HAB5331803.1"/>
    <property type="molecule type" value="Genomic_DNA"/>
</dbReference>
<gene>
    <name evidence="29" type="ORF">ABB53_010975</name>
    <name evidence="4" type="ORF">B4V94_13695</name>
    <name evidence="1" type="ORF">CNQ75_08760</name>
    <name evidence="2" type="ORF">CTQ69_07620</name>
    <name evidence="28" type="ORF">EL06_10400</name>
    <name evidence="3" type="ORF">FNI27_01075</name>
    <name evidence="24" type="ORF">G0D47_12015</name>
    <name evidence="25" type="ORF">G2916_20830</name>
    <name evidence="27" type="ORF">G2997_22305</name>
    <name evidence="26" type="ORF">G3A00_11345</name>
    <name evidence="20" type="ORF">GB016_12320</name>
    <name evidence="7" type="ORF">GB034_22090</name>
    <name evidence="8" type="ORF">GB088_05095</name>
    <name evidence="22" type="ORF">GB236_19650</name>
    <name evidence="23" type="ORF">GB246_07950</name>
    <name evidence="10" type="ORF">GB337_21880</name>
    <name evidence="9" type="ORF">GB348_06525</name>
    <name evidence="21" type="ORF">GBS30_19555</name>
    <name evidence="12" type="ORF">GBV97_21625</name>
    <name evidence="11" type="ORF">GBW00_09755</name>
    <name evidence="13" type="ORF">GBX19_21930</name>
    <name evidence="5" type="ORF">GBY11_22595</name>
    <name evidence="15" type="ORF">GBY15_22355</name>
    <name evidence="14" type="ORF">GBY29_22205</name>
    <name evidence="16" type="ORF">GBY49_21585</name>
    <name evidence="6" type="ORF">GBZ10_09935</name>
    <name evidence="17" type="ORF">GBZ12_22000</name>
    <name evidence="18" type="ORF">GBZ37_05290</name>
    <name evidence="19" type="ORF">GBZ41_20620</name>
    <name evidence="30" type="ORF">JMJ85_11250</name>
</gene>
<evidence type="ECO:0000313" key="26">
    <source>
        <dbReference type="EMBL" id="HAE1474566.1"/>
    </source>
</evidence>
<evidence type="ECO:0000313" key="31">
    <source>
        <dbReference type="Proteomes" id="UP000230639"/>
    </source>
</evidence>
<dbReference type="EMBL" id="DAAGXW010000011">
    <property type="protein sequence ID" value="HAB5017303.1"/>
    <property type="molecule type" value="Genomic_DNA"/>
</dbReference>
<dbReference type="Proteomes" id="UP000885362">
    <property type="component" value="Unassembled WGS sequence"/>
</dbReference>
<evidence type="ECO:0000313" key="28">
    <source>
        <dbReference type="EMBL" id="MIE69862.1"/>
    </source>
</evidence>
<evidence type="ECO:0000313" key="25">
    <source>
        <dbReference type="EMBL" id="HAE1266900.1"/>
    </source>
</evidence>
<dbReference type="EMBL" id="CP023345">
    <property type="protein sequence ID" value="ATW54607.1"/>
    <property type="molecule type" value="Genomic_DNA"/>
</dbReference>
<reference evidence="29" key="7">
    <citation type="submission" date="2021-05" db="EMBL/GenBank/DDBJ databases">
        <title>Whole genome PacBio Sequel sequence of Salmonella enterica subsp. enterica.</title>
        <authorList>
            <person name="Hoffmann M."/>
            <person name="Balkey M."/>
            <person name="Luo Y."/>
        </authorList>
    </citation>
    <scope>NUCLEOTIDE SEQUENCE</scope>
    <source>
        <strain evidence="29">CFSAN030538</strain>
    </source>
</reference>
<name>A0A2I5HGD6_SALDZ</name>
<dbReference type="EMBL" id="AAIXUH010000001">
    <property type="protein sequence ID" value="ECJ2911615.1"/>
    <property type="molecule type" value="Genomic_DNA"/>
</dbReference>
<evidence type="ECO:0000313" key="6">
    <source>
        <dbReference type="EMBL" id="HAB1846788.1"/>
    </source>
</evidence>
<evidence type="ECO:0000313" key="20">
    <source>
        <dbReference type="EMBL" id="HAB5017303.1"/>
    </source>
</evidence>
<reference evidence="5" key="2">
    <citation type="journal article" date="2018" name="Genome Biol.">
        <title>SKESA: strategic k-mer extension for scrupulous assemblies.</title>
        <authorList>
            <person name="Souvorov A."/>
            <person name="Agarwala R."/>
            <person name="Lipman D.J."/>
        </authorList>
    </citation>
    <scope>NUCLEOTIDE SEQUENCE</scope>
    <source>
        <strain evidence="24">11-1391</strain>
        <strain evidence="5">Salmonella enterica</strain>
    </source>
</reference>
<dbReference type="EMBL" id="DAAHCF010000163">
    <property type="protein sequence ID" value="HAB5480099.1"/>
    <property type="molecule type" value="Genomic_DNA"/>
</dbReference>
<dbReference type="EMBL" id="AAMIRF010000016">
    <property type="protein sequence ID" value="EDH7456486.1"/>
    <property type="molecule type" value="Genomic_DNA"/>
</dbReference>
<dbReference type="AlphaFoldDB" id="A0A2I5HGD6"/>
<evidence type="ECO:0000313" key="27">
    <source>
        <dbReference type="EMBL" id="HAE1597295.1"/>
    </source>
</evidence>
<dbReference type="Proteomes" id="UP000230639">
    <property type="component" value="Chromosome"/>
</dbReference>
<reference evidence="29" key="3">
    <citation type="submission" date="2018-07" db="EMBL/GenBank/DDBJ databases">
        <authorList>
            <consortium name="GenomeTrakr network: Whole genome sequencing for foodborne pathogen traceback"/>
        </authorList>
    </citation>
    <scope>NUCLEOTIDE SEQUENCE</scope>
    <source>
        <strain evidence="29">CFSAN030538</strain>
        <strain evidence="28">FMA0132</strain>
    </source>
</reference>
<dbReference type="EMBL" id="CP075144">
    <property type="protein sequence ID" value="QWJ71481.1"/>
    <property type="molecule type" value="Genomic_DNA"/>
</dbReference>
<evidence type="ECO:0000313" key="15">
    <source>
        <dbReference type="EMBL" id="HAB4102322.1"/>
    </source>
</evidence>
<dbReference type="EMBL" id="DAAQZS010000008">
    <property type="protein sequence ID" value="HAE1474566.1"/>
    <property type="molecule type" value="Genomic_DNA"/>
</dbReference>
<dbReference type="EMBL" id="RSHK01000008">
    <property type="protein sequence ID" value="MIE69862.1"/>
    <property type="molecule type" value="Genomic_DNA"/>
</dbReference>
<evidence type="ECO:0000313" key="4">
    <source>
        <dbReference type="EMBL" id="EDH7456486.1"/>
    </source>
</evidence>
<dbReference type="EMBL" id="DAAGOS010000112">
    <property type="protein sequence ID" value="HAB3925894.1"/>
    <property type="molecule type" value="Genomic_DNA"/>
</dbReference>
<dbReference type="EMBL" id="DAAGPC010000093">
    <property type="protein sequence ID" value="HAB3980129.1"/>
    <property type="molecule type" value="Genomic_DNA"/>
</dbReference>
<dbReference type="EMBL" id="DAAGVB010000101">
    <property type="protein sequence ID" value="HAB4676413.1"/>
    <property type="molecule type" value="Genomic_DNA"/>
</dbReference>
<dbReference type="EMBL" id="DAAFWI010000065">
    <property type="protein sequence ID" value="HAB1778222.1"/>
    <property type="molecule type" value="Genomic_DNA"/>
</dbReference>
<accession>A0A2I5HGD6</accession>
<evidence type="ECO:0000313" key="13">
    <source>
        <dbReference type="EMBL" id="HAB3980129.1"/>
    </source>
</evidence>
<dbReference type="EMBL" id="DAAGBA010000127">
    <property type="protein sequence ID" value="HAB2327537.1"/>
    <property type="molecule type" value="Genomic_DNA"/>
</dbReference>
<dbReference type="EMBL" id="DAAQZP010000090">
    <property type="protein sequence ID" value="HAE1597295.1"/>
    <property type="molecule type" value="Genomic_DNA"/>
</dbReference>
<evidence type="ECO:0000313" key="7">
    <source>
        <dbReference type="EMBL" id="HAB1980634.1"/>
    </source>
</evidence>
<dbReference type="EMBL" id="DAAGVM010000148">
    <property type="protein sequence ID" value="HAB4726087.1"/>
    <property type="molecule type" value="Genomic_DNA"/>
</dbReference>
<evidence type="ECO:0000313" key="21">
    <source>
        <dbReference type="EMBL" id="HAB5331803.1"/>
    </source>
</evidence>
<evidence type="ECO:0000313" key="19">
    <source>
        <dbReference type="EMBL" id="HAB4726087.1"/>
    </source>
</evidence>
<evidence type="ECO:0000313" key="29">
    <source>
        <dbReference type="EMBL" id="QWJ71481.1"/>
    </source>
</evidence>
<dbReference type="EMBL" id="DAAGNY010000007">
    <property type="protein sequence ID" value="HAB3842260.1"/>
    <property type="molecule type" value="Genomic_DNA"/>
</dbReference>
<protein>
    <submittedName>
        <fullName evidence="29">M85 family metallopeptidase</fullName>
    </submittedName>
    <submittedName>
        <fullName evidence="1">Peptidase M85</fullName>
    </submittedName>
</protein>
<evidence type="ECO:0000313" key="5">
    <source>
        <dbReference type="EMBL" id="HAB1778222.1"/>
    </source>
</evidence>
<evidence type="ECO:0000313" key="18">
    <source>
        <dbReference type="EMBL" id="HAB4718884.1"/>
    </source>
</evidence>
<dbReference type="EMBL" id="DAAFZM010000005">
    <property type="protein sequence ID" value="HAB2184336.1"/>
    <property type="molecule type" value="Genomic_DNA"/>
</dbReference>
<dbReference type="EMBL" id="DAAFXY010000101">
    <property type="protein sequence ID" value="HAB1980634.1"/>
    <property type="molecule type" value="Genomic_DNA"/>
</dbReference>
<proteinExistence type="predicted"/>
<dbReference type="EMBL" id="DAAQXJ010000152">
    <property type="protein sequence ID" value="HAE1266900.1"/>
    <property type="molecule type" value="Genomic_DNA"/>
</dbReference>
<evidence type="ECO:0000313" key="16">
    <source>
        <dbReference type="EMBL" id="HAB4458847.1"/>
    </source>
</evidence>
<evidence type="ECO:0000313" key="23">
    <source>
        <dbReference type="EMBL" id="HAB5840783.1"/>
    </source>
</evidence>
<dbReference type="EMBL" id="DAAGPR010000097">
    <property type="protein sequence ID" value="HAB4052435.1"/>
    <property type="molecule type" value="Genomic_DNA"/>
</dbReference>
<evidence type="ECO:0000313" key="8">
    <source>
        <dbReference type="EMBL" id="HAB1990599.1"/>
    </source>
</evidence>
<sequence>MKISSPTPCLNFAPQKEYSAAVVPHPSKNAYADYVLETGKRIPFSAADLSNLYQSVIYAVHSSRSRLIDQHTADMIGNTVLDALSRSQTFRDAVIYGIHNKEVQLGCITYRNEYEINEDSPVGVDSIHLLTHSELYEYEVGQEPILPICEARKDEHEEAYISFSVAPDSDSCEMPSWQEGLIHEIIHHVTGAGDPLEDGNIEPGPTEILARRVAQELGWLIPEFTGYASPDRVAHLRTRDLNTLRQTATRHEDNEVAFFERLDVISDGYEASADFTEYPVMSDMVKELNKPHDFPGLVINDNTMDADPDQIQLYHGQPYIFTFVDKHNQR</sequence>
<dbReference type="EMBL" id="DAAGQE010000078">
    <property type="protein sequence ID" value="HAB4102322.1"/>
    <property type="molecule type" value="Genomic_DNA"/>
</dbReference>
<reference evidence="30" key="8">
    <citation type="submission" date="2021-07" db="EMBL/GenBank/DDBJ databases">
        <title>Whole-Genome Sequences of non-enterica strains of Salmonella enterica isolated from poultry houses.</title>
        <authorList>
            <person name="Lamas A."/>
            <person name="Regal P."/>
            <person name="Miranda J.M."/>
            <person name="Vazquez B."/>
            <person name="Cepeda A."/>
            <person name="Franco C.M."/>
        </authorList>
    </citation>
    <scope>NUCLEOTIDE SEQUENCE</scope>
    <source>
        <strain evidence="30">LHICA_D1</strain>
    </source>
</reference>
<evidence type="ECO:0000313" key="30">
    <source>
        <dbReference type="EMBL" id="QXN85613.1"/>
    </source>
</evidence>
<dbReference type="EMBL" id="DAAFYE010000005">
    <property type="protein sequence ID" value="HAB1990599.1"/>
    <property type="molecule type" value="Genomic_DNA"/>
</dbReference>
<dbReference type="RefSeq" id="WP_053511134.1">
    <property type="nucleotide sequence ID" value="NZ_CP011288.1"/>
</dbReference>
<dbReference type="EMBL" id="CP078142">
    <property type="protein sequence ID" value="QXN85613.1"/>
    <property type="molecule type" value="Genomic_DNA"/>
</dbReference>
<evidence type="ECO:0000313" key="17">
    <source>
        <dbReference type="EMBL" id="HAB4676413.1"/>
    </source>
</evidence>
<reference evidence="1 31" key="1">
    <citation type="submission" date="2017-09" db="EMBL/GenBank/DDBJ databases">
        <title>Complete genome of Salmonella enterica subsp. diarizonae isolated from stool of a patient with bacterial enteropathy.</title>
        <authorList>
            <person name="Zhou J."/>
            <person name="Chen Q."/>
            <person name="Guo L."/>
            <person name="Fan J."/>
        </authorList>
    </citation>
    <scope>NUCLEOTIDE SEQUENCE [LARGE SCALE GENOMIC DNA]</scope>
    <source>
        <strain evidence="1 31">HZS154</strain>
    </source>
</reference>
<evidence type="ECO:0000313" key="24">
    <source>
        <dbReference type="EMBL" id="HAC6765397.1"/>
    </source>
</evidence>
<evidence type="ECO:0000313" key="12">
    <source>
        <dbReference type="EMBL" id="HAB3925894.1"/>
    </source>
</evidence>
<evidence type="ECO:0000313" key="3">
    <source>
        <dbReference type="EMBL" id="ECJ2911615.1"/>
    </source>
</evidence>
<dbReference type="Proteomes" id="UP000839735">
    <property type="component" value="Unassembled WGS sequence"/>
</dbReference>
<reference evidence="4" key="4">
    <citation type="submission" date="2018-07" db="EMBL/GenBank/DDBJ databases">
        <authorList>
            <consortium name="PulseNet: The National Subtyping Network for Foodborne Disease Surveillance"/>
            <person name="Tarr C.L."/>
            <person name="Trees E."/>
            <person name="Katz L.S."/>
            <person name="Carleton-Romer H.A."/>
            <person name="Stroika S."/>
            <person name="Kucerova Z."/>
            <person name="Roache K.F."/>
            <person name="Sabol A.L."/>
            <person name="Besser J."/>
            <person name="Gerner-Smidt P."/>
        </authorList>
    </citation>
    <scope>NUCLEOTIDE SEQUENCE</scope>
    <source>
        <strain evidence="4">PNUSAS008615</strain>
    </source>
</reference>
<evidence type="ECO:0000313" key="1">
    <source>
        <dbReference type="EMBL" id="ATW54607.1"/>
    </source>
</evidence>
<dbReference type="InterPro" id="IPR025208">
    <property type="entry name" value="Peptidase_M85"/>
</dbReference>
<evidence type="ECO:0000313" key="2">
    <source>
        <dbReference type="EMBL" id="ECC3913901.1"/>
    </source>
</evidence>
<reference evidence="2" key="5">
    <citation type="submission" date="2018-08" db="EMBL/GenBank/DDBJ databases">
        <authorList>
            <person name="Ashton P.M."/>
            <person name="Dallman T."/>
            <person name="Nair S."/>
            <person name="De Pinna E."/>
            <person name="Peters T."/>
            <person name="Grant K."/>
        </authorList>
    </citation>
    <scope>NUCLEOTIDE SEQUENCE [LARGE SCALE GENOMIC DNA]</scope>
    <source>
        <strain evidence="2">294779</strain>
        <strain evidence="3">481463</strain>
    </source>
</reference>
<dbReference type="EMBL" id="DAAHFA010000006">
    <property type="protein sequence ID" value="HAB5840783.1"/>
    <property type="molecule type" value="Genomic_DNA"/>
</dbReference>
<evidence type="ECO:0000313" key="11">
    <source>
        <dbReference type="EMBL" id="HAB3842260.1"/>
    </source>
</evidence>
<dbReference type="EMBL" id="DAAMII010000011">
    <property type="protein sequence ID" value="HAC6765397.1"/>
    <property type="molecule type" value="Genomic_DNA"/>
</dbReference>
<dbReference type="EMBL" id="DAAFWY010000007">
    <property type="protein sequence ID" value="HAB1846788.1"/>
    <property type="molecule type" value="Genomic_DNA"/>
</dbReference>
<reference evidence="5" key="6">
    <citation type="submission" date="2019-10" db="EMBL/GenBank/DDBJ databases">
        <authorList>
            <consortium name="NCBI Pathogen Detection Project"/>
        </authorList>
    </citation>
    <scope>NUCLEOTIDE SEQUENCE</scope>
    <source>
        <strain evidence="24">11-1391</strain>
        <strain evidence="5">Salmonella enterica</strain>
    </source>
</reference>
<dbReference type="EMBL" id="DAAGTE010000114">
    <property type="protein sequence ID" value="HAB4458847.1"/>
    <property type="molecule type" value="Genomic_DNA"/>
</dbReference>
<evidence type="ECO:0000313" key="9">
    <source>
        <dbReference type="EMBL" id="HAB2184336.1"/>
    </source>
</evidence>
<dbReference type="EMBL" id="DAAGVL010000004">
    <property type="protein sequence ID" value="HAB4718884.1"/>
    <property type="molecule type" value="Genomic_DNA"/>
</dbReference>
<evidence type="ECO:0000313" key="14">
    <source>
        <dbReference type="EMBL" id="HAB4052435.1"/>
    </source>
</evidence>
<organism evidence="1 31">
    <name type="scientific">Salmonella diarizonae</name>
    <dbReference type="NCBI Taxonomy" id="59204"/>
    <lineage>
        <taxon>Bacteria</taxon>
        <taxon>Pseudomonadati</taxon>
        <taxon>Pseudomonadota</taxon>
        <taxon>Gammaproteobacteria</taxon>
        <taxon>Enterobacterales</taxon>
        <taxon>Enterobacteriaceae</taxon>
        <taxon>Salmonella</taxon>
    </lineage>
</organism>
<evidence type="ECO:0000313" key="22">
    <source>
        <dbReference type="EMBL" id="HAB5480099.1"/>
    </source>
</evidence>